<reference evidence="1 2" key="1">
    <citation type="journal article" date="2014" name="Agronomy (Basel)">
        <title>A Draft Genome Sequence for Ensete ventricosum, the Drought-Tolerant Tree Against Hunger.</title>
        <authorList>
            <person name="Harrison J."/>
            <person name="Moore K.A."/>
            <person name="Paszkiewicz K."/>
            <person name="Jones T."/>
            <person name="Grant M."/>
            <person name="Ambacheew D."/>
            <person name="Muzemil S."/>
            <person name="Studholme D.J."/>
        </authorList>
    </citation>
    <scope>NUCLEOTIDE SEQUENCE [LARGE SCALE GENOMIC DNA]</scope>
</reference>
<evidence type="ECO:0000313" key="1">
    <source>
        <dbReference type="EMBL" id="RRT34210.1"/>
    </source>
</evidence>
<name>A0A426X439_ENSVE</name>
<dbReference type="EMBL" id="AMZH03027280">
    <property type="protein sequence ID" value="RRT34210.1"/>
    <property type="molecule type" value="Genomic_DNA"/>
</dbReference>
<evidence type="ECO:0008006" key="3">
    <source>
        <dbReference type="Google" id="ProtNLM"/>
    </source>
</evidence>
<dbReference type="AlphaFoldDB" id="A0A426X439"/>
<comment type="caution">
    <text evidence="1">The sequence shown here is derived from an EMBL/GenBank/DDBJ whole genome shotgun (WGS) entry which is preliminary data.</text>
</comment>
<sequence length="94" mass="11053">MENRLQEIFNEFKRSLLKNPIKSQHGESSSLKGNRYEKCKHGQGTRYSRMEFPKWEDGDPIGWISHVEKFFHFHKTSEESKIEIASIKLEGDAI</sequence>
<evidence type="ECO:0000313" key="2">
    <source>
        <dbReference type="Proteomes" id="UP000287651"/>
    </source>
</evidence>
<protein>
    <recommendedName>
        <fullName evidence="3">Retrotransposon gag domain-containing protein</fullName>
    </recommendedName>
</protein>
<accession>A0A426X439</accession>
<dbReference type="Proteomes" id="UP000287651">
    <property type="component" value="Unassembled WGS sequence"/>
</dbReference>
<organism evidence="1 2">
    <name type="scientific">Ensete ventricosum</name>
    <name type="common">Abyssinian banana</name>
    <name type="synonym">Musa ensete</name>
    <dbReference type="NCBI Taxonomy" id="4639"/>
    <lineage>
        <taxon>Eukaryota</taxon>
        <taxon>Viridiplantae</taxon>
        <taxon>Streptophyta</taxon>
        <taxon>Embryophyta</taxon>
        <taxon>Tracheophyta</taxon>
        <taxon>Spermatophyta</taxon>
        <taxon>Magnoliopsida</taxon>
        <taxon>Liliopsida</taxon>
        <taxon>Zingiberales</taxon>
        <taxon>Musaceae</taxon>
        <taxon>Ensete</taxon>
    </lineage>
</organism>
<proteinExistence type="predicted"/>
<gene>
    <name evidence="1" type="ORF">B296_00051973</name>
</gene>